<dbReference type="Gene3D" id="1.10.10.10">
    <property type="entry name" value="Winged helix-like DNA-binding domain superfamily/Winged helix DNA-binding domain"/>
    <property type="match status" value="1"/>
</dbReference>
<dbReference type="InterPro" id="IPR001867">
    <property type="entry name" value="OmpR/PhoB-type_DNA-bd"/>
</dbReference>
<gene>
    <name evidence="8" type="ORF">CLV43_109199</name>
</gene>
<dbReference type="GO" id="GO:0006355">
    <property type="term" value="P:regulation of DNA-templated transcription"/>
    <property type="evidence" value="ECO:0007669"/>
    <property type="project" value="InterPro"/>
</dbReference>
<dbReference type="Pfam" id="PF03704">
    <property type="entry name" value="BTAD"/>
    <property type="match status" value="1"/>
</dbReference>
<evidence type="ECO:0000256" key="6">
    <source>
        <dbReference type="PROSITE-ProRule" id="PRU01091"/>
    </source>
</evidence>
<keyword evidence="4" id="KW-0804">Transcription</keyword>
<dbReference type="EMBL" id="PVTF01000009">
    <property type="protein sequence ID" value="PRY37979.1"/>
    <property type="molecule type" value="Genomic_DNA"/>
</dbReference>
<keyword evidence="9" id="KW-1185">Reference proteome</keyword>
<dbReference type="Gene3D" id="3.40.50.300">
    <property type="entry name" value="P-loop containing nucleotide triphosphate hydrolases"/>
    <property type="match status" value="1"/>
</dbReference>
<feature type="DNA-binding region" description="OmpR/PhoB-type" evidence="6">
    <location>
        <begin position="16"/>
        <end position="120"/>
    </location>
</feature>
<dbReference type="Pfam" id="PF00486">
    <property type="entry name" value="Trans_reg_C"/>
    <property type="match status" value="1"/>
</dbReference>
<dbReference type="PANTHER" id="PTHR35807:SF1">
    <property type="entry name" value="TRANSCRIPTIONAL REGULATOR REDD"/>
    <property type="match status" value="1"/>
</dbReference>
<evidence type="ECO:0000256" key="2">
    <source>
        <dbReference type="ARBA" id="ARBA00023015"/>
    </source>
</evidence>
<dbReference type="SMART" id="SM00028">
    <property type="entry name" value="TPR"/>
    <property type="match status" value="6"/>
</dbReference>
<dbReference type="GO" id="GO:0003677">
    <property type="term" value="F:DNA binding"/>
    <property type="evidence" value="ECO:0007669"/>
    <property type="project" value="UniProtKB-UniRule"/>
</dbReference>
<dbReference type="GO" id="GO:0043531">
    <property type="term" value="F:ADP binding"/>
    <property type="evidence" value="ECO:0007669"/>
    <property type="project" value="InterPro"/>
</dbReference>
<dbReference type="SUPFAM" id="SSF46894">
    <property type="entry name" value="C-terminal effector domain of the bipartite response regulators"/>
    <property type="match status" value="1"/>
</dbReference>
<organism evidence="8 9">
    <name type="scientific">Umezawaea tangerina</name>
    <dbReference type="NCBI Taxonomy" id="84725"/>
    <lineage>
        <taxon>Bacteria</taxon>
        <taxon>Bacillati</taxon>
        <taxon>Actinomycetota</taxon>
        <taxon>Actinomycetes</taxon>
        <taxon>Pseudonocardiales</taxon>
        <taxon>Pseudonocardiaceae</taxon>
        <taxon>Umezawaea</taxon>
    </lineage>
</organism>
<dbReference type="Pfam" id="PF13424">
    <property type="entry name" value="TPR_12"/>
    <property type="match status" value="1"/>
</dbReference>
<feature type="repeat" description="TPR" evidence="5">
    <location>
        <begin position="874"/>
        <end position="907"/>
    </location>
</feature>
<dbReference type="AlphaFoldDB" id="A0A2T0SX57"/>
<dbReference type="InterPro" id="IPR019734">
    <property type="entry name" value="TPR_rpt"/>
</dbReference>
<evidence type="ECO:0000256" key="4">
    <source>
        <dbReference type="ARBA" id="ARBA00023163"/>
    </source>
</evidence>
<dbReference type="SMART" id="SM00862">
    <property type="entry name" value="Trans_reg_C"/>
    <property type="match status" value="1"/>
</dbReference>
<dbReference type="InterPro" id="IPR011990">
    <property type="entry name" value="TPR-like_helical_dom_sf"/>
</dbReference>
<evidence type="ECO:0000259" key="7">
    <source>
        <dbReference type="PROSITE" id="PS51755"/>
    </source>
</evidence>
<dbReference type="Gene3D" id="1.25.40.10">
    <property type="entry name" value="Tetratricopeptide repeat domain"/>
    <property type="match status" value="2"/>
</dbReference>
<comment type="caution">
    <text evidence="8">The sequence shown here is derived from an EMBL/GenBank/DDBJ whole genome shotgun (WGS) entry which is preliminary data.</text>
</comment>
<protein>
    <submittedName>
        <fullName evidence="8">DNA-binding SARP family transcriptional activator</fullName>
    </submittedName>
</protein>
<dbReference type="PROSITE" id="PS51755">
    <property type="entry name" value="OMPR_PHOB"/>
    <property type="match status" value="1"/>
</dbReference>
<dbReference type="SMART" id="SM01043">
    <property type="entry name" value="BTAD"/>
    <property type="match status" value="1"/>
</dbReference>
<dbReference type="InterPro" id="IPR027417">
    <property type="entry name" value="P-loop_NTPase"/>
</dbReference>
<dbReference type="InterPro" id="IPR051677">
    <property type="entry name" value="AfsR-DnrI-RedD_regulator"/>
</dbReference>
<evidence type="ECO:0000256" key="3">
    <source>
        <dbReference type="ARBA" id="ARBA00023125"/>
    </source>
</evidence>
<evidence type="ECO:0000256" key="1">
    <source>
        <dbReference type="ARBA" id="ARBA00005820"/>
    </source>
</evidence>
<dbReference type="InterPro" id="IPR036388">
    <property type="entry name" value="WH-like_DNA-bd_sf"/>
</dbReference>
<dbReference type="InterPro" id="IPR002182">
    <property type="entry name" value="NB-ARC"/>
</dbReference>
<dbReference type="PANTHER" id="PTHR35807">
    <property type="entry name" value="TRANSCRIPTIONAL REGULATOR REDD-RELATED"/>
    <property type="match status" value="1"/>
</dbReference>
<dbReference type="CDD" id="cd15831">
    <property type="entry name" value="BTAD"/>
    <property type="match status" value="1"/>
</dbReference>
<dbReference type="PROSITE" id="PS50005">
    <property type="entry name" value="TPR"/>
    <property type="match status" value="1"/>
</dbReference>
<dbReference type="InterPro" id="IPR005158">
    <property type="entry name" value="BTAD"/>
</dbReference>
<evidence type="ECO:0000256" key="5">
    <source>
        <dbReference type="PROSITE-ProRule" id="PRU00339"/>
    </source>
</evidence>
<reference evidence="8 9" key="1">
    <citation type="submission" date="2018-03" db="EMBL/GenBank/DDBJ databases">
        <title>Genomic Encyclopedia of Archaeal and Bacterial Type Strains, Phase II (KMG-II): from individual species to whole genera.</title>
        <authorList>
            <person name="Goeker M."/>
        </authorList>
    </citation>
    <scope>NUCLEOTIDE SEQUENCE [LARGE SCALE GENOMIC DNA]</scope>
    <source>
        <strain evidence="8 9">DSM 44720</strain>
    </source>
</reference>
<dbReference type="InterPro" id="IPR016032">
    <property type="entry name" value="Sig_transdc_resp-reg_C-effctor"/>
</dbReference>
<evidence type="ECO:0000313" key="8">
    <source>
        <dbReference type="EMBL" id="PRY37979.1"/>
    </source>
</evidence>
<accession>A0A2T0SX57</accession>
<dbReference type="SUPFAM" id="SSF52540">
    <property type="entry name" value="P-loop containing nucleoside triphosphate hydrolases"/>
    <property type="match status" value="1"/>
</dbReference>
<dbReference type="GO" id="GO:0000160">
    <property type="term" value="P:phosphorelay signal transduction system"/>
    <property type="evidence" value="ECO:0007669"/>
    <property type="project" value="InterPro"/>
</dbReference>
<comment type="similarity">
    <text evidence="1">Belongs to the AfsR/DnrI/RedD regulatory family.</text>
</comment>
<name>A0A2T0SX57_9PSEU</name>
<proteinExistence type="inferred from homology"/>
<keyword evidence="2" id="KW-0805">Transcription regulation</keyword>
<feature type="domain" description="OmpR/PhoB-type" evidence="7">
    <location>
        <begin position="16"/>
        <end position="120"/>
    </location>
</feature>
<dbReference type="SUPFAM" id="SSF48452">
    <property type="entry name" value="TPR-like"/>
    <property type="match status" value="3"/>
</dbReference>
<sequence>MAPFVGATYPGGAMLFPEPARSTLRLAVLGPLRAWLDGVEVELGPPQQRSVLALLLAHGGQPVSVASLVDALWGADHPGSAVNLLHRYVGALRRALEPELGHREAGRWLIRGAGGYRFTTDAATLDLLRFRDLMTRARAERAAGSDRQAVHTFAEALALWDGPVAANTPAPVRAHAVFTALEREHVAAVNEATDLALRCDLPKPLLVPLQWVTSQHPFDEPSHSRLILALAAAGYRADALDVYAAIRTRLADELGIDPGAELRAAHESVLREGPEAPAEVRFEPEPLVDAPMPAPSVMPAQLPRDLAVFAGRKDELDHLLAEHDDPAGSTAVTLIRGMAGVGKTTLAVRYVHRIAHLYPDGQLYLNLRGFDHTGDVVQPEDAVRRFLDELGVPSARIPVGFDAQVNLYRSVLAERRVLVVLDNARDAEQVRPLLPGATGCHVVVTSRNQLLSLVAVEGARPLLLSPLSKGDSREFLVRRLGSRSAASDPAAVSEIIELCAGLPLALAIVAARAALQPLHPLSAVAAALRDTKDSLDSFADADSIIDARAAFTWSYQALGPAAAEMFRRLALHPGPEVPARAAAALLGVPVAKAVPLLDELERGHLVSQYAPRRYTMHDLVRVYANELAEAVDTVGVRRAARGRVLDHYLHSAFLAAGLIDPHRPPIALPPLGEGAVVEPIADRAAAQAWTNTMSPTLFAAIEMSAEHRFDEHTWRLGWTFDPFLDRNGHWHQKVTAQEAALAATGRTGERAGRAYVHRSLGYAHKHLGNLVRAAGQFRSALELYVELGNLRGEARTHQNIADLCGRQNMHQQALEHEIRAHEISRLLGDRLMEADCINNLGCAHSDLGDHEQGVLLCEKALLMSRELENRSLEAAAQDSLGTIHDRAGRHSRAILCYRQALEVHRDLQDLYSEAVTLRNLAAVHLGTGDTRAAEEYTRQAAAVLGQPVRFELSAASAS</sequence>
<keyword evidence="5" id="KW-0802">TPR repeat</keyword>
<dbReference type="PRINTS" id="PR00364">
    <property type="entry name" value="DISEASERSIST"/>
</dbReference>
<evidence type="ECO:0000313" key="9">
    <source>
        <dbReference type="Proteomes" id="UP000239494"/>
    </source>
</evidence>
<dbReference type="Proteomes" id="UP000239494">
    <property type="component" value="Unassembled WGS sequence"/>
</dbReference>
<keyword evidence="3 6" id="KW-0238">DNA-binding</keyword>
<dbReference type="Pfam" id="PF00931">
    <property type="entry name" value="NB-ARC"/>
    <property type="match status" value="1"/>
</dbReference>